<dbReference type="InParanoid" id="A0A0N0PDS4"/>
<dbReference type="PANTHER" id="PTHR23320">
    <property type="entry name" value="MEMBRANE-SPANNING 4-DOMAINS SUBFAMILY A MS4A -RELATED"/>
    <property type="match status" value="1"/>
</dbReference>
<dbReference type="Proteomes" id="UP000053240">
    <property type="component" value="Unassembled WGS sequence"/>
</dbReference>
<organism evidence="3 4">
    <name type="scientific">Papilio machaon</name>
    <name type="common">Old World swallowtail butterfly</name>
    <dbReference type="NCBI Taxonomy" id="76193"/>
    <lineage>
        <taxon>Eukaryota</taxon>
        <taxon>Metazoa</taxon>
        <taxon>Ecdysozoa</taxon>
        <taxon>Arthropoda</taxon>
        <taxon>Hexapoda</taxon>
        <taxon>Insecta</taxon>
        <taxon>Pterygota</taxon>
        <taxon>Neoptera</taxon>
        <taxon>Endopterygota</taxon>
        <taxon>Lepidoptera</taxon>
        <taxon>Glossata</taxon>
        <taxon>Ditrysia</taxon>
        <taxon>Papilionoidea</taxon>
        <taxon>Papilionidae</taxon>
        <taxon>Papilioninae</taxon>
        <taxon>Papilio</taxon>
    </lineage>
</organism>
<keyword evidence="2" id="KW-1133">Transmembrane helix</keyword>
<accession>A0A0N0PDS4</accession>
<dbReference type="AlphaFoldDB" id="A0A0N0PDS4"/>
<evidence type="ECO:0000313" key="3">
    <source>
        <dbReference type="EMBL" id="KPJ18308.1"/>
    </source>
</evidence>
<feature type="region of interest" description="Disordered" evidence="1">
    <location>
        <begin position="43"/>
        <end position="66"/>
    </location>
</feature>
<reference evidence="3 4" key="1">
    <citation type="journal article" date="2015" name="Nat. Commun.">
        <title>Outbred genome sequencing and CRISPR/Cas9 gene editing in butterflies.</title>
        <authorList>
            <person name="Li X."/>
            <person name="Fan D."/>
            <person name="Zhang W."/>
            <person name="Liu G."/>
            <person name="Zhang L."/>
            <person name="Zhao L."/>
            <person name="Fang X."/>
            <person name="Chen L."/>
            <person name="Dong Y."/>
            <person name="Chen Y."/>
            <person name="Ding Y."/>
            <person name="Zhao R."/>
            <person name="Feng M."/>
            <person name="Zhu Y."/>
            <person name="Feng Y."/>
            <person name="Jiang X."/>
            <person name="Zhu D."/>
            <person name="Xiang H."/>
            <person name="Feng X."/>
            <person name="Li S."/>
            <person name="Wang J."/>
            <person name="Zhang G."/>
            <person name="Kronforst M.R."/>
            <person name="Wang W."/>
        </authorList>
    </citation>
    <scope>NUCLEOTIDE SEQUENCE [LARGE SCALE GENOMIC DNA]</scope>
    <source>
        <strain evidence="3">Ya'a_city_454_Pm</strain>
        <tissue evidence="3">Whole body</tissue>
    </source>
</reference>
<feature type="compositionally biased region" description="Basic residues" evidence="1">
    <location>
        <begin position="315"/>
        <end position="331"/>
    </location>
</feature>
<feature type="region of interest" description="Disordered" evidence="1">
    <location>
        <begin position="308"/>
        <end position="333"/>
    </location>
</feature>
<keyword evidence="2" id="KW-0472">Membrane</keyword>
<feature type="transmembrane region" description="Helical" evidence="2">
    <location>
        <begin position="192"/>
        <end position="216"/>
    </location>
</feature>
<dbReference type="STRING" id="76193.A0A0N0PDS4"/>
<sequence>MAEDLEPSSSENVTIVAGEFANAATVSSLKSEDSTEQLICKTPQKNTKVPKKKECSVSSKSVEAGSEEGAGGKRLVVVLGLAQVVLGALLGGVGALALVQGAALARVGAGLWAGSLSVVAGVVGVLAGINDCYGLNGAAEGGGPLVTAFLALSLLCLASGNSAAVLAATGLQRDAARPPPQHTTFQDEMQAWTPVLANIAVLIVAVVHCLVCVVSICQVSRRVCPCLRPRRPYDHNQFDPAFKVQQCVLHVDELKKAHDAERTRNHELCKELEMKLQGETLKKKKEAEAGFDSANSKEKLVSRWLGRHQSTLGTARRRPAAGVRKPRRPPHHAPLVLLPAHPQHPPHVPHPPHPASTQFIQLVVKKPHLRLRLGSGRHLSELFAMTGFPHSFLKTAVRKIVKIKHFELGVGRASGDGRAQCTRAVPFTCRLHSRPSSRCLALQRNILRQRMHYAPEAVAVSTRQCSAVTFAIGSVRSRCQRSGSSARLYSPHGTIENVRVQLITQLEALFCHGLMASGDGRAQCTRAVPFTCRLHSRPSSRCLALQRNILRQRMHYAPEAGTRFQLCIFQGKVWPPVPLVWPQPRPNPQRPLHTPAGNNRYFVTSTPHTNLLRVHLSNIRQSSNLTLY</sequence>
<dbReference type="PANTHER" id="PTHR23320:SF171">
    <property type="entry name" value="AGAP000247-PA"/>
    <property type="match status" value="1"/>
</dbReference>
<proteinExistence type="predicted"/>
<protein>
    <submittedName>
        <fullName evidence="3">Uncharacterized protein</fullName>
    </submittedName>
</protein>
<feature type="transmembrane region" description="Helical" evidence="2">
    <location>
        <begin position="111"/>
        <end position="129"/>
    </location>
</feature>
<keyword evidence="2" id="KW-0812">Transmembrane</keyword>
<dbReference type="EMBL" id="KQ460044">
    <property type="protein sequence ID" value="KPJ18308.1"/>
    <property type="molecule type" value="Genomic_DNA"/>
</dbReference>
<evidence type="ECO:0000256" key="1">
    <source>
        <dbReference type="SAM" id="MobiDB-lite"/>
    </source>
</evidence>
<gene>
    <name evidence="3" type="ORF">RR48_04754</name>
</gene>
<feature type="transmembrane region" description="Helical" evidence="2">
    <location>
        <begin position="149"/>
        <end position="171"/>
    </location>
</feature>
<name>A0A0N0PDS4_PAPMA</name>
<keyword evidence="4" id="KW-1185">Reference proteome</keyword>
<dbReference type="InterPro" id="IPR030417">
    <property type="entry name" value="MS4A"/>
</dbReference>
<evidence type="ECO:0000256" key="2">
    <source>
        <dbReference type="SAM" id="Phobius"/>
    </source>
</evidence>
<evidence type="ECO:0000313" key="4">
    <source>
        <dbReference type="Proteomes" id="UP000053240"/>
    </source>
</evidence>
<feature type="transmembrane region" description="Helical" evidence="2">
    <location>
        <begin position="75"/>
        <end position="99"/>
    </location>
</feature>